<dbReference type="PROSITE" id="PS50109">
    <property type="entry name" value="HIS_KIN"/>
    <property type="match status" value="1"/>
</dbReference>
<dbReference type="EC" id="2.7.13.3" evidence="2"/>
<dbReference type="InterPro" id="IPR036097">
    <property type="entry name" value="HisK_dim/P_sf"/>
</dbReference>
<feature type="transmembrane region" description="Helical" evidence="9">
    <location>
        <begin position="78"/>
        <end position="102"/>
    </location>
</feature>
<feature type="transmembrane region" description="Helical" evidence="9">
    <location>
        <begin position="44"/>
        <end position="66"/>
    </location>
</feature>
<dbReference type="GO" id="GO:0005524">
    <property type="term" value="F:ATP binding"/>
    <property type="evidence" value="ECO:0007669"/>
    <property type="project" value="UniProtKB-KW"/>
</dbReference>
<evidence type="ECO:0000313" key="11">
    <source>
        <dbReference type="EMBL" id="TVY03239.1"/>
    </source>
</evidence>
<dbReference type="InterPro" id="IPR004358">
    <property type="entry name" value="Sig_transdc_His_kin-like_C"/>
</dbReference>
<dbReference type="SUPFAM" id="SSF55874">
    <property type="entry name" value="ATPase domain of HSP90 chaperone/DNA topoisomerase II/histidine kinase"/>
    <property type="match status" value="1"/>
</dbReference>
<dbReference type="InterPro" id="IPR035965">
    <property type="entry name" value="PAS-like_dom_sf"/>
</dbReference>
<dbReference type="GO" id="GO:0000155">
    <property type="term" value="F:phosphorelay sensor kinase activity"/>
    <property type="evidence" value="ECO:0007669"/>
    <property type="project" value="InterPro"/>
</dbReference>
<dbReference type="InterPro" id="IPR013656">
    <property type="entry name" value="PAS_4"/>
</dbReference>
<evidence type="ECO:0000256" key="2">
    <source>
        <dbReference type="ARBA" id="ARBA00012438"/>
    </source>
</evidence>
<feature type="transmembrane region" description="Helical" evidence="9">
    <location>
        <begin position="20"/>
        <end position="38"/>
    </location>
</feature>
<organism evidence="11 12">
    <name type="scientific">Cohnella terricola</name>
    <dbReference type="NCBI Taxonomy" id="1289167"/>
    <lineage>
        <taxon>Bacteria</taxon>
        <taxon>Bacillati</taxon>
        <taxon>Bacillota</taxon>
        <taxon>Bacilli</taxon>
        <taxon>Bacillales</taxon>
        <taxon>Paenibacillaceae</taxon>
        <taxon>Cohnella</taxon>
    </lineage>
</organism>
<accession>A0A559JTM9</accession>
<evidence type="ECO:0000256" key="6">
    <source>
        <dbReference type="ARBA" id="ARBA00022777"/>
    </source>
</evidence>
<proteinExistence type="predicted"/>
<keyword evidence="9" id="KW-0812">Transmembrane</keyword>
<dbReference type="PANTHER" id="PTHR43065:SF46">
    <property type="entry name" value="C4-DICARBOXYLATE TRANSPORT SENSOR PROTEIN DCTB"/>
    <property type="match status" value="1"/>
</dbReference>
<dbReference type="Gene3D" id="3.30.565.10">
    <property type="entry name" value="Histidine kinase-like ATPase, C-terminal domain"/>
    <property type="match status" value="1"/>
</dbReference>
<evidence type="ECO:0000256" key="9">
    <source>
        <dbReference type="SAM" id="Phobius"/>
    </source>
</evidence>
<comment type="catalytic activity">
    <reaction evidence="1">
        <text>ATP + protein L-histidine = ADP + protein N-phospho-L-histidine.</text>
        <dbReference type="EC" id="2.7.13.3"/>
    </reaction>
</comment>
<protein>
    <recommendedName>
        <fullName evidence="2">histidine kinase</fullName>
        <ecNumber evidence="2">2.7.13.3</ecNumber>
    </recommendedName>
</protein>
<name>A0A559JTM9_9BACL</name>
<reference evidence="11 12" key="1">
    <citation type="submission" date="2019-07" db="EMBL/GenBank/DDBJ databases">
        <authorList>
            <person name="Kim J."/>
        </authorList>
    </citation>
    <scope>NUCLEOTIDE SEQUENCE [LARGE SCALE GENOMIC DNA]</scope>
    <source>
        <strain evidence="11 12">G13</strain>
    </source>
</reference>
<feature type="transmembrane region" description="Helical" evidence="9">
    <location>
        <begin position="177"/>
        <end position="199"/>
    </location>
</feature>
<dbReference type="InterPro" id="IPR005467">
    <property type="entry name" value="His_kinase_dom"/>
</dbReference>
<evidence type="ECO:0000313" key="12">
    <source>
        <dbReference type="Proteomes" id="UP000316330"/>
    </source>
</evidence>
<keyword evidence="12" id="KW-1185">Reference proteome</keyword>
<evidence type="ECO:0000256" key="5">
    <source>
        <dbReference type="ARBA" id="ARBA00022741"/>
    </source>
</evidence>
<keyword evidence="5" id="KW-0547">Nucleotide-binding</keyword>
<feature type="transmembrane region" description="Helical" evidence="9">
    <location>
        <begin position="144"/>
        <end position="165"/>
    </location>
</feature>
<dbReference type="InterPro" id="IPR036890">
    <property type="entry name" value="HATPase_C_sf"/>
</dbReference>
<dbReference type="InterPro" id="IPR003594">
    <property type="entry name" value="HATPase_dom"/>
</dbReference>
<feature type="domain" description="Histidine kinase" evidence="10">
    <location>
        <begin position="357"/>
        <end position="562"/>
    </location>
</feature>
<dbReference type="Pfam" id="PF02518">
    <property type="entry name" value="HATPase_c"/>
    <property type="match status" value="1"/>
</dbReference>
<comment type="caution">
    <text evidence="11">The sequence shown here is derived from an EMBL/GenBank/DDBJ whole genome shotgun (WGS) entry which is preliminary data.</text>
</comment>
<feature type="transmembrane region" description="Helical" evidence="9">
    <location>
        <begin position="114"/>
        <end position="132"/>
    </location>
</feature>
<dbReference type="Gene3D" id="3.30.450.20">
    <property type="entry name" value="PAS domain"/>
    <property type="match status" value="1"/>
</dbReference>
<evidence type="ECO:0000256" key="7">
    <source>
        <dbReference type="ARBA" id="ARBA00022840"/>
    </source>
</evidence>
<dbReference type="SMART" id="SM00387">
    <property type="entry name" value="HATPase_c"/>
    <property type="match status" value="1"/>
</dbReference>
<dbReference type="Pfam" id="PF00512">
    <property type="entry name" value="HisKA"/>
    <property type="match status" value="1"/>
</dbReference>
<gene>
    <name evidence="11" type="ORF">FPZ45_05015</name>
</gene>
<dbReference type="Pfam" id="PF08448">
    <property type="entry name" value="PAS_4"/>
    <property type="match status" value="1"/>
</dbReference>
<sequence>MIVRTDPFMRGVRRMWKEALLQVLIACLPVFMFMVWYSKPERTYYTHIFVGIGCGIAMLLNMFFSTINDHGSNFDLRLVPYLIGSLYGGIPIAVVLSTVLAATWTFEIANHWEYLLLFVGISVYAPILFSRISKFHSSNRKGKLKIAAILCLILVIMQSTENAIGLSGLTTTDKWEIGYIALIFAVLLVAVTFVCVHFTELSFERIQLQLQLHDVSMKYRNEVRKLQHFIDNSPLMVVFCDSKGRITHVNDLMLTFVAPLGRNDVLKKKFSVLLEQMDVQAESDPVARILKGEEKLTEILKWNGRMLYTVYFPIKETLPEENEGVLFIGHDVTELQRLKDEVDRMERLSLVGQMAASITHEIRNPMAVIRGFIQLLNERSPSDQKSYFRIVLDELDRANAIINDFLSLAQNRIVEKQPSSLNELLSDLLPLIWADANMRGQMVDIRLDENIDLFPMNSKEMKQLILNLSRNGMEAMNDKGVLRIETLNLPDSVQLRVIDSGTGIPSEKLERLFEPFYTTKANGTGLGLALCLSIVERHNGKIHVESEAGKGTTFIVSFFKPVYMYG</sequence>
<dbReference type="PRINTS" id="PR00344">
    <property type="entry name" value="BCTRLSENSOR"/>
</dbReference>
<evidence type="ECO:0000256" key="8">
    <source>
        <dbReference type="ARBA" id="ARBA00023012"/>
    </source>
</evidence>
<dbReference type="PANTHER" id="PTHR43065">
    <property type="entry name" value="SENSOR HISTIDINE KINASE"/>
    <property type="match status" value="1"/>
</dbReference>
<dbReference type="Proteomes" id="UP000316330">
    <property type="component" value="Unassembled WGS sequence"/>
</dbReference>
<keyword evidence="8" id="KW-0902">Two-component regulatory system</keyword>
<keyword evidence="6" id="KW-0418">Kinase</keyword>
<evidence type="ECO:0000256" key="3">
    <source>
        <dbReference type="ARBA" id="ARBA00022553"/>
    </source>
</evidence>
<evidence type="ECO:0000259" key="10">
    <source>
        <dbReference type="PROSITE" id="PS50109"/>
    </source>
</evidence>
<dbReference type="AlphaFoldDB" id="A0A559JTM9"/>
<dbReference type="CDD" id="cd00082">
    <property type="entry name" value="HisKA"/>
    <property type="match status" value="1"/>
</dbReference>
<dbReference type="SUPFAM" id="SSF47384">
    <property type="entry name" value="Homodimeric domain of signal transducing histidine kinase"/>
    <property type="match status" value="1"/>
</dbReference>
<evidence type="ECO:0000256" key="4">
    <source>
        <dbReference type="ARBA" id="ARBA00022679"/>
    </source>
</evidence>
<keyword evidence="9" id="KW-1133">Transmembrane helix</keyword>
<dbReference type="OrthoDB" id="9759607at2"/>
<dbReference type="EMBL" id="VNJJ01000002">
    <property type="protein sequence ID" value="TVY03239.1"/>
    <property type="molecule type" value="Genomic_DNA"/>
</dbReference>
<dbReference type="SMART" id="SM00388">
    <property type="entry name" value="HisKA"/>
    <property type="match status" value="1"/>
</dbReference>
<dbReference type="SUPFAM" id="SSF55785">
    <property type="entry name" value="PYP-like sensor domain (PAS domain)"/>
    <property type="match status" value="1"/>
</dbReference>
<keyword evidence="7" id="KW-0067">ATP-binding</keyword>
<keyword evidence="3" id="KW-0597">Phosphoprotein</keyword>
<dbReference type="Gene3D" id="1.10.287.130">
    <property type="match status" value="1"/>
</dbReference>
<dbReference type="InterPro" id="IPR003661">
    <property type="entry name" value="HisK_dim/P_dom"/>
</dbReference>
<keyword evidence="4" id="KW-0808">Transferase</keyword>
<evidence type="ECO:0000256" key="1">
    <source>
        <dbReference type="ARBA" id="ARBA00000085"/>
    </source>
</evidence>
<keyword evidence="9" id="KW-0472">Membrane</keyword>